<dbReference type="EMBL" id="KQ434826">
    <property type="protein sequence ID" value="KZC07434.1"/>
    <property type="molecule type" value="Genomic_DNA"/>
</dbReference>
<dbReference type="AlphaFoldDB" id="A0A154P7X1"/>
<dbReference type="Proteomes" id="UP000076502">
    <property type="component" value="Unassembled WGS sequence"/>
</dbReference>
<accession>A0A154P7X1</accession>
<evidence type="ECO:0000313" key="2">
    <source>
        <dbReference type="Proteomes" id="UP000076502"/>
    </source>
</evidence>
<protein>
    <submittedName>
        <fullName evidence="1">Uncharacterized protein</fullName>
    </submittedName>
</protein>
<sequence length="66" mass="7889">MEDVRTSLRPGYNKDCSTLRIHCRDPRCTVYCDIYRGKKNFKIPLLYYLVTLLRRMRLPSSQMSTD</sequence>
<gene>
    <name evidence="1" type="ORF">WN55_09426</name>
</gene>
<name>A0A154P7X1_DUFNO</name>
<keyword evidence="2" id="KW-1185">Reference proteome</keyword>
<evidence type="ECO:0000313" key="1">
    <source>
        <dbReference type="EMBL" id="KZC07434.1"/>
    </source>
</evidence>
<reference evidence="1 2" key="1">
    <citation type="submission" date="2015-07" db="EMBL/GenBank/DDBJ databases">
        <title>The genome of Dufourea novaeangliae.</title>
        <authorList>
            <person name="Pan H."/>
            <person name="Kapheim K."/>
        </authorList>
    </citation>
    <scope>NUCLEOTIDE SEQUENCE [LARGE SCALE GENOMIC DNA]</scope>
    <source>
        <strain evidence="1">0120121106</strain>
        <tissue evidence="1">Whole body</tissue>
    </source>
</reference>
<proteinExistence type="predicted"/>
<organism evidence="1 2">
    <name type="scientific">Dufourea novaeangliae</name>
    <name type="common">Sweat bee</name>
    <dbReference type="NCBI Taxonomy" id="178035"/>
    <lineage>
        <taxon>Eukaryota</taxon>
        <taxon>Metazoa</taxon>
        <taxon>Ecdysozoa</taxon>
        <taxon>Arthropoda</taxon>
        <taxon>Hexapoda</taxon>
        <taxon>Insecta</taxon>
        <taxon>Pterygota</taxon>
        <taxon>Neoptera</taxon>
        <taxon>Endopterygota</taxon>
        <taxon>Hymenoptera</taxon>
        <taxon>Apocrita</taxon>
        <taxon>Aculeata</taxon>
        <taxon>Apoidea</taxon>
        <taxon>Anthophila</taxon>
        <taxon>Halictidae</taxon>
        <taxon>Rophitinae</taxon>
        <taxon>Dufourea</taxon>
    </lineage>
</organism>